<feature type="domain" description="C6" evidence="2">
    <location>
        <begin position="1933"/>
        <end position="2028"/>
    </location>
</feature>
<gene>
    <name evidence="3" type="ORF">CAUJ_LOCUS9647</name>
</gene>
<keyword evidence="4" id="KW-1185">Reference proteome</keyword>
<feature type="domain" description="C6" evidence="2">
    <location>
        <begin position="550"/>
        <end position="635"/>
    </location>
</feature>
<dbReference type="SUPFAM" id="SSF82895">
    <property type="entry name" value="TSP-1 type 1 repeat"/>
    <property type="match status" value="1"/>
</dbReference>
<feature type="compositionally biased region" description="Polar residues" evidence="1">
    <location>
        <begin position="97"/>
        <end position="113"/>
    </location>
</feature>
<dbReference type="EMBL" id="CAJGYM010000037">
    <property type="protein sequence ID" value="CAD6193728.1"/>
    <property type="molecule type" value="Genomic_DNA"/>
</dbReference>
<reference evidence="3" key="1">
    <citation type="submission" date="2020-10" db="EMBL/GenBank/DDBJ databases">
        <authorList>
            <person name="Kikuchi T."/>
        </authorList>
    </citation>
    <scope>NUCLEOTIDE SEQUENCE</scope>
    <source>
        <strain evidence="3">NKZ352</strain>
    </source>
</reference>
<feature type="compositionally biased region" description="Acidic residues" evidence="1">
    <location>
        <begin position="1"/>
        <end position="10"/>
    </location>
</feature>
<feature type="domain" description="C6" evidence="2">
    <location>
        <begin position="2283"/>
        <end position="2372"/>
    </location>
</feature>
<evidence type="ECO:0000259" key="2">
    <source>
        <dbReference type="SMART" id="SM01048"/>
    </source>
</evidence>
<dbReference type="Proteomes" id="UP000835052">
    <property type="component" value="Unassembled WGS sequence"/>
</dbReference>
<feature type="domain" description="C6" evidence="2">
    <location>
        <begin position="1839"/>
        <end position="1927"/>
    </location>
</feature>
<feature type="domain" description="C6" evidence="2">
    <location>
        <begin position="875"/>
        <end position="962"/>
    </location>
</feature>
<feature type="region of interest" description="Disordered" evidence="1">
    <location>
        <begin position="669"/>
        <end position="745"/>
    </location>
</feature>
<dbReference type="Gene3D" id="2.20.100.10">
    <property type="entry name" value="Thrombospondin type-1 (TSP1) repeat"/>
    <property type="match status" value="1"/>
</dbReference>
<accession>A0A8S1HH70</accession>
<feature type="compositionally biased region" description="Low complexity" evidence="1">
    <location>
        <begin position="697"/>
        <end position="727"/>
    </location>
</feature>
<feature type="domain" description="C6" evidence="2">
    <location>
        <begin position="2154"/>
        <end position="2250"/>
    </location>
</feature>
<dbReference type="PANTHER" id="PTHR21629:SF5">
    <property type="entry name" value="C6 DOMAIN-CONTAINING PROTEIN"/>
    <property type="match status" value="1"/>
</dbReference>
<feature type="region of interest" description="Disordered" evidence="1">
    <location>
        <begin position="1220"/>
        <end position="1245"/>
    </location>
</feature>
<feature type="compositionally biased region" description="Polar residues" evidence="1">
    <location>
        <begin position="299"/>
        <end position="313"/>
    </location>
</feature>
<feature type="compositionally biased region" description="Low complexity" evidence="1">
    <location>
        <begin position="11"/>
        <end position="88"/>
    </location>
</feature>
<dbReference type="SMART" id="SM00209">
    <property type="entry name" value="TSP1"/>
    <property type="match status" value="1"/>
</dbReference>
<dbReference type="SMART" id="SM01048">
    <property type="entry name" value="C6"/>
    <property type="match status" value="16"/>
</dbReference>
<feature type="compositionally biased region" description="Polar residues" evidence="1">
    <location>
        <begin position="734"/>
        <end position="745"/>
    </location>
</feature>
<feature type="domain" description="C6" evidence="2">
    <location>
        <begin position="433"/>
        <end position="525"/>
    </location>
</feature>
<dbReference type="InterPro" id="IPR000884">
    <property type="entry name" value="TSP1_rpt"/>
</dbReference>
<evidence type="ECO:0000313" key="4">
    <source>
        <dbReference type="Proteomes" id="UP000835052"/>
    </source>
</evidence>
<feature type="compositionally biased region" description="Low complexity" evidence="1">
    <location>
        <begin position="669"/>
        <end position="689"/>
    </location>
</feature>
<dbReference type="PANTHER" id="PTHR21629">
    <property type="entry name" value="C6 DOMAIN-CONTAINING PROTEIN"/>
    <property type="match status" value="1"/>
</dbReference>
<feature type="domain" description="C6" evidence="2">
    <location>
        <begin position="971"/>
        <end position="1061"/>
    </location>
</feature>
<protein>
    <recommendedName>
        <fullName evidence="2">C6 domain-containing protein</fullName>
    </recommendedName>
</protein>
<feature type="domain" description="C6" evidence="2">
    <location>
        <begin position="1466"/>
        <end position="1554"/>
    </location>
</feature>
<feature type="domain" description="C6" evidence="2">
    <location>
        <begin position="1582"/>
        <end position="1671"/>
    </location>
</feature>
<organism evidence="3 4">
    <name type="scientific">Caenorhabditis auriculariae</name>
    <dbReference type="NCBI Taxonomy" id="2777116"/>
    <lineage>
        <taxon>Eukaryota</taxon>
        <taxon>Metazoa</taxon>
        <taxon>Ecdysozoa</taxon>
        <taxon>Nematoda</taxon>
        <taxon>Chromadorea</taxon>
        <taxon>Rhabditida</taxon>
        <taxon>Rhabditina</taxon>
        <taxon>Rhabditomorpha</taxon>
        <taxon>Rhabditoidea</taxon>
        <taxon>Rhabditidae</taxon>
        <taxon>Peloderinae</taxon>
        <taxon>Caenorhabditis</taxon>
    </lineage>
</organism>
<feature type="domain" description="C6" evidence="2">
    <location>
        <begin position="1247"/>
        <end position="1334"/>
    </location>
</feature>
<sequence length="2478" mass="256756">MEPTTTEDDVTTTAESKTTTTEQKTTATTEKGTTTAAEDKTTVTTEAVTTASTATTTLNEATSVSTTQSSVTEGKATTSEGSTDGGTEAPVTDPDKPTTQQGTTVASPTNGVTTAPLGGSTRSTVCRTTPMPTTIPFTTIETTVATTVTTEGPETTKHASTEPAEGGSTVPIEFETLGPPPEDECGADDVTMGPLPGGGDDGGIANPLPITQPGDSTATAPTATRKCRTTQAPTSTPSQFTTTPADATTSAEETTDPAKPTTPAEASTAPAEDTTSAGFTTAPVEVTTPAEATTKPAELSTTPAEVTSPALATTTPVEVTTLAAATTDPVEVTSPAELSTVPAEVTTAPAEVTSPAVASTVPAEVTTVPVQATTPAQATSPAVASSVPAEITTVPVQVTSEPAETRATEVTVIEESPTTGGESTLIVTSGTTCKDCSYLNVQLFNGEPFDDAAPVLNRYSANDCYYVQFFCRPITIGDNRPVATILSGDLSDNRKDNPLNINLACRDGEWIILDGTNRKVTSLGCVYDVPATTTAKPTTKIPGVDPNNPCMNCSQLVASQSTYPEGVTYLDHTIGMCLSVKVYCLPTNTHSTVEFMFNNELTDITGPTLNRTFTCNAKSKWLDQPTGTIVKNISCIMIEDELSTTPMITMTPFETTELEVVTTKKATTKKATTTTKPIVSTTTPKTTPKTTRKTTRKTTSTKAPTTPNEPESTEPPVVNPTVPSNTEEPVESTIGPQEPTTTASGPPTGCAMCPIFQAQPLNNTGGPGLFYVWNDDDLDIMCNRVEITCEAMTPTDNAALSFSPIGVVMTGSSKQTITLTCQSDGNWKYNGVVITSATCVISKTVGPTPAPTSAPIPTTTVTTRKTTTVVNPEGCTKCTRMPVTSVTSSSYANGLTTAVLSVDDCTTLVITCQGSSETDDVAIFSGGKELISSVEEISMIFICSSTTEWVSEDDDIVDAISCGRRNCGNTCPTLNTWALADPTKSSPYDGFLVIYNYIDPVTKCKVVDISCQGTSTTENSTLIFDPIGPVLTSQSSQALTLKCDIDNLWKYQGSTFTRVGCLVSTSSPGSTMPPVVTTTLVPTTTTPYNHQIPPCMQCSRLEIQPEPTENGYANGHVTVDFFTDGSCSYLNVLTAITSRVLISLFFLKPNEPVALKSGNNYLVTSATGSASVNLSCSMTSSWIYGPGPLVVPSVSCSRQIEVIPITTTLLTTTTRTTTVTIPATTPPTTTPTKPPSTTSTTPAATCSTSCPNLEPVAKTPSEGYDGMIVLDHFEVVGCSHVGISCSATKGSQNATLLFENSVISTGASRQSVEAICDVSGEWIYDGEVVPSVSCIVTDPNVSPGVVTSTPPATTVAPSTIKDIGAASCSVCPTSTISSVGSSSSYQDGFVTLTNDFDAFGCRTQNVLCQGITSTEPVALLTSEGVSLVSGPGKVSLGLSCSSATSWVTSTNVAVTTLSCGRQLAMCSQCELLRPKALLRDDAYDGMIVLDNFYDVEGCLTVTVTCAAMRENENATLLFGENVVRTGASSQTISLDCNADAEWVYNLEAFQEVSCVVTNSDTLARKKRQAVTNPTVLSDAAPCAQCSPVKVTSVPDTGEYLNGFTTLMSTNVGGCRTTAVVCQGISPTDVVHVLVSGTERATNAFQINMTLACTAASTWQDSNGLAFPSMSCARKNPATTTTVATSTSTTTLATTTPTTSTTTLASSTSTGPNLCSSCTNLLPITPTDLAANEAQGYLVLDHYFDPSSTCRKVDITCSGQNTGETATIEFNDATRVISAAGQVSSSLTCSTSGQWIFDGSPTTGIACTAASSTSPTVTPAVPITTTVPPPTTTALGTPACLTCNRNLAQSVPFFYNSGFLILDTKIVNNCMQASLSCSAPDTTGEAVLVDSNGNEMASGTGKLNSTLTCDSNGQWITPTGSVVTGVSCGAPGKCADCSNVLPLSLTSSQLAPNQLDGELILDHYINQQSGCRVVDIQCSARNTGENATIMFNGQDANSESAAGQIFSSLTCTASGTWLLSETSVTRIACRIDASTSPTVAPPPITTTLAPAMTTPVGSLACANCKRQIVTPVSSIYNSGFLTMDTRIINDCLSTSLSCAAPTTTGTGVLADPSGAVLAQGTNLANLTLTCTENSQWLTPSGTVVTGVSCGTSGLCTACSNMLPILLDQAKLAANEMNGDLTITHYYDRGTGCRTVVMRCAGQNEAQDATIIYNNNADTTTLTVPGQVSIGLTCSAGGQWLRAGVPVTGIACKISFDTSPTLTPPPALTTVTPPPETTDPGTLACMACSRQLGASISSPAFATAFLTLDTETVNGCLVATLSCFSPTMTGTAVLLDSNGNQLATATGVANTTLTCSSSAQWQTATSTVVTGVSCGVAATTTPTPTTTPVTTPPTTTAVAGDPCAAATWQPWQEWSTCTDTCGACGTWQRFRACNKPNPSCLCSGTAFEKEPCNRSVCMYPRSNCCAGTTPKSSQGQFLCL</sequence>
<feature type="compositionally biased region" description="Low complexity" evidence="1">
    <location>
        <begin position="229"/>
        <end position="298"/>
    </location>
</feature>
<dbReference type="Pfam" id="PF01681">
    <property type="entry name" value="C6"/>
    <property type="match status" value="14"/>
</dbReference>
<feature type="domain" description="C6" evidence="2">
    <location>
        <begin position="1368"/>
        <end position="1459"/>
    </location>
</feature>
<feature type="compositionally biased region" description="Polar residues" evidence="1">
    <location>
        <begin position="213"/>
        <end position="222"/>
    </location>
</feature>
<feature type="compositionally biased region" description="Pro residues" evidence="1">
    <location>
        <begin position="1224"/>
        <end position="1234"/>
    </location>
</feature>
<dbReference type="PROSITE" id="PS50092">
    <property type="entry name" value="TSP1"/>
    <property type="match status" value="1"/>
</dbReference>
<dbReference type="OrthoDB" id="5873713at2759"/>
<feature type="compositionally biased region" description="Low complexity" evidence="1">
    <location>
        <begin position="128"/>
        <end position="153"/>
    </location>
</feature>
<proteinExistence type="predicted"/>
<feature type="compositionally biased region" description="Low complexity" evidence="1">
    <location>
        <begin position="1235"/>
        <end position="1245"/>
    </location>
</feature>
<dbReference type="InterPro" id="IPR036383">
    <property type="entry name" value="TSP1_rpt_sf"/>
</dbReference>
<feature type="domain" description="C6" evidence="2">
    <location>
        <begin position="1714"/>
        <end position="1806"/>
    </location>
</feature>
<feature type="domain" description="C6" evidence="2">
    <location>
        <begin position="750"/>
        <end position="839"/>
    </location>
</feature>
<name>A0A8S1HH70_9PELO</name>
<comment type="caution">
    <text evidence="3">The sequence shown here is derived from an EMBL/GenBank/DDBJ whole genome shotgun (WGS) entry which is preliminary data.</text>
</comment>
<evidence type="ECO:0000256" key="1">
    <source>
        <dbReference type="SAM" id="MobiDB-lite"/>
    </source>
</evidence>
<evidence type="ECO:0000313" key="3">
    <source>
        <dbReference type="EMBL" id="CAD6193728.1"/>
    </source>
</evidence>
<feature type="domain" description="C6" evidence="2">
    <location>
        <begin position="1095"/>
        <end position="1196"/>
    </location>
</feature>
<feature type="region of interest" description="Disordered" evidence="1">
    <location>
        <begin position="1"/>
        <end position="313"/>
    </location>
</feature>
<feature type="domain" description="C6" evidence="2">
    <location>
        <begin position="2060"/>
        <end position="2148"/>
    </location>
</feature>
<dbReference type="InterPro" id="IPR002601">
    <property type="entry name" value="C6_domain"/>
</dbReference>